<dbReference type="RefSeq" id="WP_241413581.1">
    <property type="nucleotide sequence ID" value="NZ_JAKZGO010000013.1"/>
</dbReference>
<protein>
    <submittedName>
        <fullName evidence="9">RagB/SusD family nutrient uptake outer membrane protein</fullName>
    </submittedName>
</protein>
<sequence length="474" mass="51805">MKKIKYIALLAGSLFAASACSDLLDTEPKQSISVEGALASADVLTGLLINCYDDYQSNARLGSAWFVMPEIMADNFTRNINRGTFGAQFNNTLNAHMGAWGNYSTMLRLNVVIEGADVLPPAVVGEAYALRALSYFYLMNIYAYMPTNVIADQNRGGVPLITSAVLDIADVTFPARASIDEVYDFMLADIERAIGLLATTGTKARFTKASAAALGSRIALYRGNWSLAAQYAEDAISSGIARLSTPAAYASDWATAIHPEALWYLEFQNNENQGPNESLQSIYISGPTTLHPDYVGNGDFTPSLAVRNLITANPSDVRNGILKPQTIVGRANAVGTIEMHKFQGNTGQPNTDNIPIFRMSEMYLNLAEARYHLNQIPAAQAALQTLKRRNLNDAALVITTTGADLLEEILTERRLELLGEGHRFFDLKRYGRDIDKTASDLIGEVIEFNDRRILAPLPSGDLNINPNLINNFGY</sequence>
<keyword evidence="3 6" id="KW-0732">Signal</keyword>
<dbReference type="Proteomes" id="UP001165430">
    <property type="component" value="Unassembled WGS sequence"/>
</dbReference>
<keyword evidence="4" id="KW-0472">Membrane</keyword>
<accession>A0ABS9VEE0</accession>
<comment type="similarity">
    <text evidence="2">Belongs to the SusD family.</text>
</comment>
<feature type="domain" description="RagB/SusD" evidence="7">
    <location>
        <begin position="342"/>
        <end position="474"/>
    </location>
</feature>
<dbReference type="Gene3D" id="1.25.40.390">
    <property type="match status" value="1"/>
</dbReference>
<dbReference type="EMBL" id="JAKZGO010000013">
    <property type="protein sequence ID" value="MCH7414813.1"/>
    <property type="molecule type" value="Genomic_DNA"/>
</dbReference>
<feature type="domain" description="SusD-like N-terminal" evidence="8">
    <location>
        <begin position="24"/>
        <end position="220"/>
    </location>
</feature>
<dbReference type="SUPFAM" id="SSF48452">
    <property type="entry name" value="TPR-like"/>
    <property type="match status" value="1"/>
</dbReference>
<organism evidence="9 10">
    <name type="scientific">Belliella alkalica</name>
    <dbReference type="NCBI Taxonomy" id="1730871"/>
    <lineage>
        <taxon>Bacteria</taxon>
        <taxon>Pseudomonadati</taxon>
        <taxon>Bacteroidota</taxon>
        <taxon>Cytophagia</taxon>
        <taxon>Cytophagales</taxon>
        <taxon>Cyclobacteriaceae</taxon>
        <taxon>Belliella</taxon>
    </lineage>
</organism>
<evidence type="ECO:0000259" key="8">
    <source>
        <dbReference type="Pfam" id="PF14322"/>
    </source>
</evidence>
<dbReference type="Pfam" id="PF07980">
    <property type="entry name" value="SusD_RagB"/>
    <property type="match status" value="1"/>
</dbReference>
<name>A0ABS9VEE0_9BACT</name>
<comment type="caution">
    <text evidence="9">The sequence shown here is derived from an EMBL/GenBank/DDBJ whole genome shotgun (WGS) entry which is preliminary data.</text>
</comment>
<evidence type="ECO:0000256" key="2">
    <source>
        <dbReference type="ARBA" id="ARBA00006275"/>
    </source>
</evidence>
<evidence type="ECO:0000256" key="3">
    <source>
        <dbReference type="ARBA" id="ARBA00022729"/>
    </source>
</evidence>
<dbReference type="InterPro" id="IPR012944">
    <property type="entry name" value="SusD_RagB_dom"/>
</dbReference>
<gene>
    <name evidence="9" type="ORF">MM213_15030</name>
</gene>
<reference evidence="9" key="1">
    <citation type="submission" date="2022-03" db="EMBL/GenBank/DDBJ databases">
        <title>De novo assembled genomes of Belliella spp. (Cyclobacteriaceae) strains.</title>
        <authorList>
            <person name="Szabo A."/>
            <person name="Korponai K."/>
            <person name="Felfoldi T."/>
        </authorList>
    </citation>
    <scope>NUCLEOTIDE SEQUENCE</scope>
    <source>
        <strain evidence="9">DSM 111903</strain>
    </source>
</reference>
<evidence type="ECO:0000256" key="6">
    <source>
        <dbReference type="SAM" id="SignalP"/>
    </source>
</evidence>
<evidence type="ECO:0000259" key="7">
    <source>
        <dbReference type="Pfam" id="PF07980"/>
    </source>
</evidence>
<evidence type="ECO:0000313" key="9">
    <source>
        <dbReference type="EMBL" id="MCH7414813.1"/>
    </source>
</evidence>
<feature type="chain" id="PRO_5045051423" evidence="6">
    <location>
        <begin position="22"/>
        <end position="474"/>
    </location>
</feature>
<keyword evidence="10" id="KW-1185">Reference proteome</keyword>
<evidence type="ECO:0000256" key="1">
    <source>
        <dbReference type="ARBA" id="ARBA00004442"/>
    </source>
</evidence>
<evidence type="ECO:0000313" key="10">
    <source>
        <dbReference type="Proteomes" id="UP001165430"/>
    </source>
</evidence>
<dbReference type="PROSITE" id="PS51257">
    <property type="entry name" value="PROKAR_LIPOPROTEIN"/>
    <property type="match status" value="1"/>
</dbReference>
<feature type="signal peptide" evidence="6">
    <location>
        <begin position="1"/>
        <end position="21"/>
    </location>
</feature>
<comment type="subcellular location">
    <subcellularLocation>
        <location evidence="1">Cell outer membrane</location>
    </subcellularLocation>
</comment>
<evidence type="ECO:0000256" key="4">
    <source>
        <dbReference type="ARBA" id="ARBA00023136"/>
    </source>
</evidence>
<keyword evidence="5" id="KW-0998">Cell outer membrane</keyword>
<evidence type="ECO:0000256" key="5">
    <source>
        <dbReference type="ARBA" id="ARBA00023237"/>
    </source>
</evidence>
<dbReference type="Pfam" id="PF14322">
    <property type="entry name" value="SusD-like_3"/>
    <property type="match status" value="1"/>
</dbReference>
<dbReference type="InterPro" id="IPR011990">
    <property type="entry name" value="TPR-like_helical_dom_sf"/>
</dbReference>
<dbReference type="InterPro" id="IPR033985">
    <property type="entry name" value="SusD-like_N"/>
</dbReference>
<proteinExistence type="inferred from homology"/>